<comment type="caution">
    <text evidence="1">The sequence shown here is derived from an EMBL/GenBank/DDBJ whole genome shotgun (WGS) entry which is preliminary data.</text>
</comment>
<dbReference type="EMBL" id="JAIWYP010000007">
    <property type="protein sequence ID" value="KAH3792835.1"/>
    <property type="molecule type" value="Genomic_DNA"/>
</dbReference>
<name>A0A9D4F5Q5_DREPO</name>
<reference evidence="1" key="2">
    <citation type="submission" date="2020-11" db="EMBL/GenBank/DDBJ databases">
        <authorList>
            <person name="McCartney M.A."/>
            <person name="Auch B."/>
            <person name="Kono T."/>
            <person name="Mallez S."/>
            <person name="Becker A."/>
            <person name="Gohl D.M."/>
            <person name="Silverstein K.A.T."/>
            <person name="Koren S."/>
            <person name="Bechman K.B."/>
            <person name="Herman A."/>
            <person name="Abrahante J.E."/>
            <person name="Garbe J."/>
        </authorList>
    </citation>
    <scope>NUCLEOTIDE SEQUENCE</scope>
    <source>
        <strain evidence="1">Duluth1</strain>
        <tissue evidence="1">Whole animal</tissue>
    </source>
</reference>
<accession>A0A9D4F5Q5</accession>
<dbReference type="AlphaFoldDB" id="A0A9D4F5Q5"/>
<evidence type="ECO:0000313" key="1">
    <source>
        <dbReference type="EMBL" id="KAH3792835.1"/>
    </source>
</evidence>
<sequence>MSIQTCRKRNLRNLKLDPRAGHQTRLADRSESEAVEAITRRLAYIWRSSAKFRW</sequence>
<evidence type="ECO:0000313" key="2">
    <source>
        <dbReference type="Proteomes" id="UP000828390"/>
    </source>
</evidence>
<protein>
    <submittedName>
        <fullName evidence="1">Uncharacterized protein</fullName>
    </submittedName>
</protein>
<dbReference type="Proteomes" id="UP000828390">
    <property type="component" value="Unassembled WGS sequence"/>
</dbReference>
<gene>
    <name evidence="1" type="ORF">DPMN_146334</name>
</gene>
<organism evidence="1 2">
    <name type="scientific">Dreissena polymorpha</name>
    <name type="common">Zebra mussel</name>
    <name type="synonym">Mytilus polymorpha</name>
    <dbReference type="NCBI Taxonomy" id="45954"/>
    <lineage>
        <taxon>Eukaryota</taxon>
        <taxon>Metazoa</taxon>
        <taxon>Spiralia</taxon>
        <taxon>Lophotrochozoa</taxon>
        <taxon>Mollusca</taxon>
        <taxon>Bivalvia</taxon>
        <taxon>Autobranchia</taxon>
        <taxon>Heteroconchia</taxon>
        <taxon>Euheterodonta</taxon>
        <taxon>Imparidentia</taxon>
        <taxon>Neoheterodontei</taxon>
        <taxon>Myida</taxon>
        <taxon>Dreissenoidea</taxon>
        <taxon>Dreissenidae</taxon>
        <taxon>Dreissena</taxon>
    </lineage>
</organism>
<keyword evidence="2" id="KW-1185">Reference proteome</keyword>
<reference evidence="1" key="1">
    <citation type="journal article" date="2019" name="bioRxiv">
        <title>The Genome of the Zebra Mussel, Dreissena polymorpha: A Resource for Invasive Species Research.</title>
        <authorList>
            <person name="McCartney M.A."/>
            <person name="Auch B."/>
            <person name="Kono T."/>
            <person name="Mallez S."/>
            <person name="Zhang Y."/>
            <person name="Obille A."/>
            <person name="Becker A."/>
            <person name="Abrahante J.E."/>
            <person name="Garbe J."/>
            <person name="Badalamenti J.P."/>
            <person name="Herman A."/>
            <person name="Mangelson H."/>
            <person name="Liachko I."/>
            <person name="Sullivan S."/>
            <person name="Sone E.D."/>
            <person name="Koren S."/>
            <person name="Silverstein K.A.T."/>
            <person name="Beckman K.B."/>
            <person name="Gohl D.M."/>
        </authorList>
    </citation>
    <scope>NUCLEOTIDE SEQUENCE</scope>
    <source>
        <strain evidence="1">Duluth1</strain>
        <tissue evidence="1">Whole animal</tissue>
    </source>
</reference>
<proteinExistence type="predicted"/>